<feature type="transmembrane region" description="Helical" evidence="5">
    <location>
        <begin position="222"/>
        <end position="246"/>
    </location>
</feature>
<protein>
    <submittedName>
        <fullName evidence="7">Major facilitator superfamily MFS_1</fullName>
    </submittedName>
</protein>
<dbReference type="GO" id="GO:0022857">
    <property type="term" value="F:transmembrane transporter activity"/>
    <property type="evidence" value="ECO:0007669"/>
    <property type="project" value="InterPro"/>
</dbReference>
<feature type="transmembrane region" description="Helical" evidence="5">
    <location>
        <begin position="372"/>
        <end position="391"/>
    </location>
</feature>
<feature type="transmembrane region" description="Helical" evidence="5">
    <location>
        <begin position="55"/>
        <end position="75"/>
    </location>
</feature>
<dbReference type="InterPro" id="IPR052714">
    <property type="entry name" value="MFS_Exporter"/>
</dbReference>
<evidence type="ECO:0000256" key="1">
    <source>
        <dbReference type="ARBA" id="ARBA00004651"/>
    </source>
</evidence>
<accession>B7JXC2</accession>
<evidence type="ECO:0000313" key="7">
    <source>
        <dbReference type="EMBL" id="ACK67110.1"/>
    </source>
</evidence>
<dbReference type="AlphaFoldDB" id="B7JXC2"/>
<dbReference type="eggNOG" id="COG2814">
    <property type="taxonomic scope" value="Bacteria"/>
</dbReference>
<dbReference type="PANTHER" id="PTHR23531">
    <property type="entry name" value="QUINOLENE RESISTANCE PROTEIN NORA"/>
    <property type="match status" value="1"/>
</dbReference>
<dbReference type="EMBL" id="CP001287">
    <property type="protein sequence ID" value="ACK67110.1"/>
    <property type="molecule type" value="Genomic_DNA"/>
</dbReference>
<sequence length="419" mass="45045">MNVINTFASLEPDKRRNLLLLLATGLLFWSSLTTLLPTLPIYIEDLGGTTAQVGLVMGSFALGLIGSRTWLGYLADTHTRKLVVRIGALVAAIAPLGYLLIPSVLPLIAVRAFHGISLAAFTTGYSALVVDLSPIKQRGELIGYMSLVAPIGMAIGPVLGAFLQETAGYQLLFVASTILGIVAYFLAHPIQEQHRQQHKESNLDVSETPVRTFRQLFMSPSLLLPGLILWLIGLVFGTLLAFLPLFLREVSLGFNAGQFYLAAAIASFAARIFSGQASDRYGRGLFITGSLLCYVLSMALLTQAKTSQELLISAILEGAGSGMCIPMIIALISDRSSMSERGRVYAFCLGGFDLGMVIAGPILGALGEIIDYRSMFLLAAGLAAIAMVLFLSQSNKSFKQSLRFALGKGQDLYALKYHL</sequence>
<dbReference type="STRING" id="41431.PCC8801_3129"/>
<feature type="transmembrane region" description="Helical" evidence="5">
    <location>
        <begin position="310"/>
        <end position="332"/>
    </location>
</feature>
<feature type="transmembrane region" description="Helical" evidence="5">
    <location>
        <begin position="107"/>
        <end position="129"/>
    </location>
</feature>
<comment type="subcellular location">
    <subcellularLocation>
        <location evidence="1">Cell membrane</location>
        <topology evidence="1">Multi-pass membrane protein</topology>
    </subcellularLocation>
</comment>
<reference evidence="8" key="1">
    <citation type="journal article" date="2011" name="MBio">
        <title>Novel metabolic attributes of the genus Cyanothece, comprising a group of unicellular nitrogen-fixing Cyanobacteria.</title>
        <authorList>
            <person name="Bandyopadhyay A."/>
            <person name="Elvitigala T."/>
            <person name="Welsh E."/>
            <person name="Stockel J."/>
            <person name="Liberton M."/>
            <person name="Min H."/>
            <person name="Sherman L.A."/>
            <person name="Pakrasi H.B."/>
        </authorList>
    </citation>
    <scope>NUCLEOTIDE SEQUENCE [LARGE SCALE GENOMIC DNA]</scope>
    <source>
        <strain evidence="8">PCC 8801</strain>
    </source>
</reference>
<feature type="transmembrane region" description="Helical" evidence="5">
    <location>
        <begin position="82"/>
        <end position="101"/>
    </location>
</feature>
<evidence type="ECO:0000256" key="3">
    <source>
        <dbReference type="ARBA" id="ARBA00022989"/>
    </source>
</evidence>
<evidence type="ECO:0000313" key="8">
    <source>
        <dbReference type="Proteomes" id="UP000008204"/>
    </source>
</evidence>
<evidence type="ECO:0000256" key="2">
    <source>
        <dbReference type="ARBA" id="ARBA00022692"/>
    </source>
</evidence>
<dbReference type="CDD" id="cd17489">
    <property type="entry name" value="MFS_YfcJ_like"/>
    <property type="match status" value="1"/>
</dbReference>
<feature type="transmembrane region" description="Helical" evidence="5">
    <location>
        <begin position="18"/>
        <end position="43"/>
    </location>
</feature>
<dbReference type="SUPFAM" id="SSF103473">
    <property type="entry name" value="MFS general substrate transporter"/>
    <property type="match status" value="1"/>
</dbReference>
<dbReference type="InterPro" id="IPR011701">
    <property type="entry name" value="MFS"/>
</dbReference>
<evidence type="ECO:0000259" key="6">
    <source>
        <dbReference type="PROSITE" id="PS50850"/>
    </source>
</evidence>
<keyword evidence="2 5" id="KW-0812">Transmembrane</keyword>
<dbReference type="Pfam" id="PF07690">
    <property type="entry name" value="MFS_1"/>
    <property type="match status" value="1"/>
</dbReference>
<evidence type="ECO:0000256" key="4">
    <source>
        <dbReference type="ARBA" id="ARBA00023136"/>
    </source>
</evidence>
<dbReference type="InterPro" id="IPR020846">
    <property type="entry name" value="MFS_dom"/>
</dbReference>
<gene>
    <name evidence="7" type="ordered locus">PCC8801_3129</name>
</gene>
<evidence type="ECO:0000256" key="5">
    <source>
        <dbReference type="SAM" id="Phobius"/>
    </source>
</evidence>
<feature type="transmembrane region" description="Helical" evidence="5">
    <location>
        <begin position="252"/>
        <end position="273"/>
    </location>
</feature>
<dbReference type="KEGG" id="cyp:PCC8801_3129"/>
<dbReference type="RefSeq" id="WP_012596371.1">
    <property type="nucleotide sequence ID" value="NC_011726.1"/>
</dbReference>
<dbReference type="Gene3D" id="1.20.1250.20">
    <property type="entry name" value="MFS general substrate transporter like domains"/>
    <property type="match status" value="2"/>
</dbReference>
<organism evidence="7 8">
    <name type="scientific">Rippkaea orientalis (strain PCC 8801 / RF-1)</name>
    <name type="common">Cyanothece sp. (strain PCC 8801)</name>
    <dbReference type="NCBI Taxonomy" id="41431"/>
    <lineage>
        <taxon>Bacteria</taxon>
        <taxon>Bacillati</taxon>
        <taxon>Cyanobacteriota</taxon>
        <taxon>Cyanophyceae</taxon>
        <taxon>Oscillatoriophycideae</taxon>
        <taxon>Chroococcales</taxon>
        <taxon>Aphanothecaceae</taxon>
        <taxon>Rippkaea</taxon>
        <taxon>Rippkaea orientalis</taxon>
    </lineage>
</organism>
<dbReference type="InterPro" id="IPR036259">
    <property type="entry name" value="MFS_trans_sf"/>
</dbReference>
<feature type="transmembrane region" description="Helical" evidence="5">
    <location>
        <begin position="141"/>
        <end position="163"/>
    </location>
</feature>
<feature type="transmembrane region" description="Helical" evidence="5">
    <location>
        <begin position="285"/>
        <end position="304"/>
    </location>
</feature>
<feature type="transmembrane region" description="Helical" evidence="5">
    <location>
        <begin position="169"/>
        <end position="187"/>
    </location>
</feature>
<dbReference type="PANTHER" id="PTHR23531:SF1">
    <property type="entry name" value="QUINOLENE RESISTANCE PROTEIN NORA"/>
    <property type="match status" value="1"/>
</dbReference>
<name>B7JXC2_RIPO1</name>
<proteinExistence type="predicted"/>
<keyword evidence="8" id="KW-1185">Reference proteome</keyword>
<dbReference type="PROSITE" id="PS50850">
    <property type="entry name" value="MFS"/>
    <property type="match status" value="1"/>
</dbReference>
<dbReference type="Proteomes" id="UP000008204">
    <property type="component" value="Chromosome"/>
</dbReference>
<feature type="domain" description="Major facilitator superfamily (MFS) profile" evidence="6">
    <location>
        <begin position="17"/>
        <end position="398"/>
    </location>
</feature>
<keyword evidence="3 5" id="KW-1133">Transmembrane helix</keyword>
<feature type="transmembrane region" description="Helical" evidence="5">
    <location>
        <begin position="344"/>
        <end position="366"/>
    </location>
</feature>
<dbReference type="OrthoDB" id="9814001at2"/>
<dbReference type="HOGENOM" id="CLU_001265_10_13_3"/>
<keyword evidence="4 5" id="KW-0472">Membrane</keyword>
<dbReference type="GO" id="GO:0005886">
    <property type="term" value="C:plasma membrane"/>
    <property type="evidence" value="ECO:0007669"/>
    <property type="project" value="UniProtKB-SubCell"/>
</dbReference>